<reference evidence="3" key="1">
    <citation type="submission" date="2018-11" db="EMBL/GenBank/DDBJ databases">
        <title>Shewanella sp. M2.</title>
        <authorList>
            <person name="Hwang Y.J."/>
            <person name="Hwang C.Y."/>
        </authorList>
    </citation>
    <scope>NUCLEOTIDE SEQUENCE [LARGE SCALE GENOMIC DNA]</scope>
    <source>
        <strain evidence="3">LMG 19866</strain>
    </source>
</reference>
<dbReference type="EMBL" id="CP034015">
    <property type="protein sequence ID" value="AZG72046.1"/>
    <property type="molecule type" value="Genomic_DNA"/>
</dbReference>
<feature type="chain" id="PRO_5018103698" evidence="1">
    <location>
        <begin position="18"/>
        <end position="237"/>
    </location>
</feature>
<evidence type="ECO:0000313" key="3">
    <source>
        <dbReference type="Proteomes" id="UP000278035"/>
    </source>
</evidence>
<feature type="signal peptide" evidence="1">
    <location>
        <begin position="1"/>
        <end position="17"/>
    </location>
</feature>
<dbReference type="OrthoDB" id="6258633at2"/>
<dbReference type="RefSeq" id="WP_124729656.1">
    <property type="nucleotide sequence ID" value="NZ_CBCSKC010000086.1"/>
</dbReference>
<organism evidence="2 3">
    <name type="scientific">Shewanella livingstonensis</name>
    <dbReference type="NCBI Taxonomy" id="150120"/>
    <lineage>
        <taxon>Bacteria</taxon>
        <taxon>Pseudomonadati</taxon>
        <taxon>Pseudomonadota</taxon>
        <taxon>Gammaproteobacteria</taxon>
        <taxon>Alteromonadales</taxon>
        <taxon>Shewanellaceae</taxon>
        <taxon>Shewanella</taxon>
    </lineage>
</organism>
<name>A0A3G8LR05_9GAMM</name>
<evidence type="ECO:0000313" key="2">
    <source>
        <dbReference type="EMBL" id="AZG72046.1"/>
    </source>
</evidence>
<keyword evidence="3" id="KW-1185">Reference proteome</keyword>
<gene>
    <name evidence="2" type="ORF">EGC82_04265</name>
</gene>
<dbReference type="AlphaFoldDB" id="A0A3G8LR05"/>
<dbReference type="KEGG" id="slj:EGC82_04265"/>
<accession>A0A3G8LR05</accession>
<keyword evidence="1" id="KW-0732">Signal</keyword>
<protein>
    <submittedName>
        <fullName evidence="2">Uncharacterized protein</fullName>
    </submittedName>
</protein>
<sequence>MKLSMMLLLTITTPVMASSPSLSVFQHSQILTDFELESMKGKYTNNGQDYYFGLQMQTQFIQDNGTQQQVGMQIEFAQVDNQPLISITISDPNVIDSQNGFQLDTLGQAAGLQQRIQIAGDENLAVNEFDMAQGRLTPMLQGINIAVGTTLVSDNSNTTFSANANTIGYQVQLASGKASQGISYQDGNGQLVQSIFINGLSHGVINQSTIRYDGMPVGPIQSNILGRQISDLTAIGF</sequence>
<evidence type="ECO:0000256" key="1">
    <source>
        <dbReference type="SAM" id="SignalP"/>
    </source>
</evidence>
<proteinExistence type="predicted"/>
<dbReference type="Proteomes" id="UP000278035">
    <property type="component" value="Chromosome"/>
</dbReference>